<evidence type="ECO:0000259" key="3">
    <source>
        <dbReference type="Pfam" id="PF06414"/>
    </source>
</evidence>
<proteinExistence type="predicted"/>
<feature type="domain" description="Zeta toxin" evidence="3">
    <location>
        <begin position="2"/>
        <end position="141"/>
    </location>
</feature>
<keyword evidence="5" id="KW-1185">Reference proteome</keyword>
<keyword evidence="2" id="KW-0067">ATP-binding</keyword>
<dbReference type="InterPro" id="IPR027417">
    <property type="entry name" value="P-loop_NTPase"/>
</dbReference>
<dbReference type="Gene3D" id="3.40.50.300">
    <property type="entry name" value="P-loop containing nucleotide triphosphate hydrolases"/>
    <property type="match status" value="1"/>
</dbReference>
<dbReference type="GO" id="GO:0005524">
    <property type="term" value="F:ATP binding"/>
    <property type="evidence" value="ECO:0007669"/>
    <property type="project" value="UniProtKB-KW"/>
</dbReference>
<dbReference type="SUPFAM" id="SSF52540">
    <property type="entry name" value="P-loop containing nucleoside triphosphate hydrolases"/>
    <property type="match status" value="1"/>
</dbReference>
<dbReference type="Proteomes" id="UP000449846">
    <property type="component" value="Unassembled WGS sequence"/>
</dbReference>
<dbReference type="PANTHER" id="PTHR39206:SF1">
    <property type="entry name" value="SLL8004 PROTEIN"/>
    <property type="match status" value="1"/>
</dbReference>
<organism evidence="4 5">
    <name type="scientific">Paracoccus litorisediminis</name>
    <dbReference type="NCBI Taxonomy" id="2006130"/>
    <lineage>
        <taxon>Bacteria</taxon>
        <taxon>Pseudomonadati</taxon>
        <taxon>Pseudomonadota</taxon>
        <taxon>Alphaproteobacteria</taxon>
        <taxon>Rhodobacterales</taxon>
        <taxon>Paracoccaceae</taxon>
        <taxon>Paracoccus</taxon>
    </lineage>
</organism>
<evidence type="ECO:0000256" key="2">
    <source>
        <dbReference type="ARBA" id="ARBA00022840"/>
    </source>
</evidence>
<accession>A0A844HLT2</accession>
<dbReference type="GO" id="GO:0016301">
    <property type="term" value="F:kinase activity"/>
    <property type="evidence" value="ECO:0007669"/>
    <property type="project" value="InterPro"/>
</dbReference>
<dbReference type="OrthoDB" id="9791543at2"/>
<gene>
    <name evidence="4" type="ORF">GL300_16835</name>
</gene>
<keyword evidence="1" id="KW-0547">Nucleotide-binding</keyword>
<dbReference type="InterPro" id="IPR010488">
    <property type="entry name" value="Zeta_toxin_domain"/>
</dbReference>
<name>A0A844HLT2_9RHOB</name>
<dbReference type="RefSeq" id="WP_155040825.1">
    <property type="nucleotide sequence ID" value="NZ_WMIG01000011.1"/>
</dbReference>
<comment type="caution">
    <text evidence="4">The sequence shown here is derived from an EMBL/GenBank/DDBJ whole genome shotgun (WGS) entry which is preliminary data.</text>
</comment>
<evidence type="ECO:0000256" key="1">
    <source>
        <dbReference type="ARBA" id="ARBA00022741"/>
    </source>
</evidence>
<dbReference type="EMBL" id="WMIG01000011">
    <property type="protein sequence ID" value="MTH60880.1"/>
    <property type="molecule type" value="Genomic_DNA"/>
</dbReference>
<dbReference type="AlphaFoldDB" id="A0A844HLT2"/>
<sequence>MKPSLVLLAGPNGSGKTTLYQTRVAGSFAGPFINADIIQRDELLDSSMAASYAAAKVAEKRRQQYFAARQSFATETVFSHPSKLGIIESARELGYIVIVMHFSVETPDLNVARVKARTQEGGHDVPEDKIRDRYERGQPLIRQAVLRSHKGMVFDNSRLNTPPELMLVFANGRLIKSEALLPKWVLRTYERDLFLGHDRT</sequence>
<evidence type="ECO:0000313" key="4">
    <source>
        <dbReference type="EMBL" id="MTH60880.1"/>
    </source>
</evidence>
<protein>
    <recommendedName>
        <fullName evidence="3">Zeta toxin domain-containing protein</fullName>
    </recommendedName>
</protein>
<reference evidence="4 5" key="1">
    <citation type="submission" date="2019-11" db="EMBL/GenBank/DDBJ databases">
        <authorList>
            <person name="Dong K."/>
        </authorList>
    </citation>
    <scope>NUCLEOTIDE SEQUENCE [LARGE SCALE GENOMIC DNA]</scope>
    <source>
        <strain evidence="4 5">NBRC 112902</strain>
    </source>
</reference>
<evidence type="ECO:0000313" key="5">
    <source>
        <dbReference type="Proteomes" id="UP000449846"/>
    </source>
</evidence>
<dbReference type="PANTHER" id="PTHR39206">
    <property type="entry name" value="SLL8004 PROTEIN"/>
    <property type="match status" value="1"/>
</dbReference>
<dbReference type="Pfam" id="PF06414">
    <property type="entry name" value="Zeta_toxin"/>
    <property type="match status" value="1"/>
</dbReference>